<feature type="region of interest" description="Disordered" evidence="4">
    <location>
        <begin position="287"/>
        <end position="315"/>
    </location>
</feature>
<dbReference type="InterPro" id="IPR053016">
    <property type="entry name" value="CTF18-RFC_complex"/>
</dbReference>
<feature type="compositionally biased region" description="Pro residues" evidence="4">
    <location>
        <begin position="1"/>
        <end position="15"/>
    </location>
</feature>
<evidence type="ECO:0000256" key="4">
    <source>
        <dbReference type="SAM" id="MobiDB-lite"/>
    </source>
</evidence>
<name>A0A1E7F5D0_9STRA</name>
<feature type="region of interest" description="Disordered" evidence="4">
    <location>
        <begin position="423"/>
        <end position="470"/>
    </location>
</feature>
<dbReference type="GO" id="GO:0016887">
    <property type="term" value="F:ATP hydrolysis activity"/>
    <property type="evidence" value="ECO:0007669"/>
    <property type="project" value="InterPro"/>
</dbReference>
<feature type="domain" description="AAA+ ATPase" evidence="5">
    <location>
        <begin position="471"/>
        <end position="643"/>
    </location>
</feature>
<keyword evidence="2" id="KW-0539">Nucleus</keyword>
<feature type="region of interest" description="Disordered" evidence="4">
    <location>
        <begin position="347"/>
        <end position="370"/>
    </location>
</feature>
<feature type="compositionally biased region" description="Low complexity" evidence="4">
    <location>
        <begin position="120"/>
        <end position="137"/>
    </location>
</feature>
<feature type="compositionally biased region" description="Low complexity" evidence="4">
    <location>
        <begin position="535"/>
        <end position="559"/>
    </location>
</feature>
<dbReference type="GO" id="GO:0005524">
    <property type="term" value="F:ATP binding"/>
    <property type="evidence" value="ECO:0007669"/>
    <property type="project" value="InterPro"/>
</dbReference>
<proteinExistence type="inferred from homology"/>
<dbReference type="Gene3D" id="3.40.50.300">
    <property type="entry name" value="P-loop containing nucleotide triphosphate hydrolases"/>
    <property type="match status" value="1"/>
</dbReference>
<dbReference type="Proteomes" id="UP000095751">
    <property type="component" value="Unassembled WGS sequence"/>
</dbReference>
<evidence type="ECO:0000313" key="7">
    <source>
        <dbReference type="Proteomes" id="UP000095751"/>
    </source>
</evidence>
<gene>
    <name evidence="6" type="ORF">FRACYDRAFT_243570</name>
</gene>
<dbReference type="OrthoDB" id="2195431at2759"/>
<evidence type="ECO:0000256" key="2">
    <source>
        <dbReference type="ARBA" id="ARBA00023242"/>
    </source>
</evidence>
<dbReference type="Gene3D" id="1.10.8.60">
    <property type="match status" value="1"/>
</dbReference>
<evidence type="ECO:0000256" key="3">
    <source>
        <dbReference type="ARBA" id="ARBA00043975"/>
    </source>
</evidence>
<feature type="compositionally biased region" description="Low complexity" evidence="4">
    <location>
        <begin position="352"/>
        <end position="364"/>
    </location>
</feature>
<dbReference type="GO" id="GO:0005634">
    <property type="term" value="C:nucleus"/>
    <property type="evidence" value="ECO:0007669"/>
    <property type="project" value="UniProtKB-SubCell"/>
</dbReference>
<feature type="region of interest" description="Disordered" evidence="4">
    <location>
        <begin position="1"/>
        <end position="143"/>
    </location>
</feature>
<evidence type="ECO:0000256" key="1">
    <source>
        <dbReference type="ARBA" id="ARBA00004123"/>
    </source>
</evidence>
<feature type="compositionally biased region" description="Acidic residues" evidence="4">
    <location>
        <begin position="16"/>
        <end position="31"/>
    </location>
</feature>
<dbReference type="InterPro" id="IPR003593">
    <property type="entry name" value="AAA+_ATPase"/>
</dbReference>
<dbReference type="EMBL" id="KV784363">
    <property type="protein sequence ID" value="OEU13053.1"/>
    <property type="molecule type" value="Genomic_DNA"/>
</dbReference>
<dbReference type="Pfam" id="PF00004">
    <property type="entry name" value="AAA"/>
    <property type="match status" value="1"/>
</dbReference>
<sequence>MNTNHPPRPPSPPPYFDDDEMLDDYIDDDDFGGGPPPPPPPPPAAVKATATATATSTSNDDNFGYDDYDEDFLEEMMAIEGQPPKDQNQNQQQPQAEATTTARTTTNTTSATTTPPPPTTTTTNNTANVTTTTNNNNGSNDNSTVEEYLAARQQDHSIYNFERYKKNSDWRTVDASSSSTNQQQQQQRRSQLLTMKMRTGGTTAKTVAPEARFLRLLEISNRACTSSNNNSSRNNNEAQKIWLKRSSSSSYGDGSGGSGGVFRTPKENIPTVPITLADGSRVYVRCDNTKKNNNKNNDNSSSSTNNEVRAMSSKKSCSLGVSMQELFRRVDVMKRRNITNTIAAARRRDNKSLNNNHNNAGNNNKNDDDMLWVDKHAPASFPHLLSDEKTNREVLRSLRGWDPYVFDRDPPLRPLYQRQWEAEREEQQKLKQQNNGSNNNWNNNNKNNNKDKDDKNNNSNNNPSDKRPEENARVILLSGPPGVGKTTLAHIVARHAGYRPVEVNASDERSSGVLKDRIQRAMESTTINFKPGATNDAAINKSSNNDNNNDNNRRNNSLINKDDYGRPNCLILDEIDGADARGAIQALVDIVKAEIPSKSNSKQKQTNNTYLRRPIICICNHKYAPALRPLLPYAAHFNVDPPSSARLVARLKAILNQEKLSMMSGGSLLNQLVVSSGGDIRSSLFTLQFAATEAEDSNDLSQALMNSLSGTGLKDNRNDIASTITTVFRKTKSRNADFTTGGMTSARENDRASVSRVMDAVESLGDDSAAVNAMFMNVLRVSYIDPAFDRCSAVHELLSFAADSHQSGYSIPIVTAGIHLLCRVETKPNLTFSNREMTDIKYRRESNLGLVQKFMEALPTKAKNIKCNSLLTEEFIPLALWILSAGDGSASLSRPASSMDILTNMERDAANNHVAALRALGLTYTVDHEQKSNSFSSFQASEMRLEPPIHRLVEFKFLNNPVYRKEIPTKMKELLAHQVLLEGFRSHDELSSSEPSGLEKGQQKRKEINPIEKNKTPTTNRIESTIAESLLSPAKVTPRKLDQLAASVTLPSAKRAKSTPSPTAGNFLVIGAKKGKAAKSARRAAALGLNRSSSQKIKLAHTGSGFLLSHVVRMKYVKGFTQAVRTRASLNDLE</sequence>
<dbReference type="AlphaFoldDB" id="A0A1E7F5D0"/>
<evidence type="ECO:0000313" key="6">
    <source>
        <dbReference type="EMBL" id="OEU13053.1"/>
    </source>
</evidence>
<feature type="compositionally biased region" description="Low complexity" evidence="4">
    <location>
        <begin position="45"/>
        <end position="62"/>
    </location>
</feature>
<feature type="region of interest" description="Disordered" evidence="4">
    <location>
        <begin position="524"/>
        <end position="560"/>
    </location>
</feature>
<dbReference type="PANTHER" id="PTHR46765:SF1">
    <property type="entry name" value="P-LOOP CONTAINING NUCLEOSIDE TRIPHOSPHATE HYDROLASES SUPERFAMILY PROTEIN"/>
    <property type="match status" value="1"/>
</dbReference>
<comment type="similarity">
    <text evidence="3">Belongs to the activator 1 small subunits family. CTF18 subfamily.</text>
</comment>
<feature type="compositionally biased region" description="Low complexity" evidence="4">
    <location>
        <begin position="434"/>
        <end position="447"/>
    </location>
</feature>
<evidence type="ECO:0000259" key="5">
    <source>
        <dbReference type="SMART" id="SM00382"/>
    </source>
</evidence>
<dbReference type="SUPFAM" id="SSF52540">
    <property type="entry name" value="P-loop containing nucleoside triphosphate hydrolases"/>
    <property type="match status" value="1"/>
</dbReference>
<keyword evidence="7" id="KW-1185">Reference proteome</keyword>
<feature type="compositionally biased region" description="Low complexity" evidence="4">
    <location>
        <begin position="294"/>
        <end position="306"/>
    </location>
</feature>
<dbReference type="KEGG" id="fcy:FRACYDRAFT_243570"/>
<dbReference type="SMART" id="SM00382">
    <property type="entry name" value="AAA"/>
    <property type="match status" value="1"/>
</dbReference>
<feature type="compositionally biased region" description="Basic and acidic residues" evidence="4">
    <location>
        <begin position="1001"/>
        <end position="1015"/>
    </location>
</feature>
<protein>
    <recommendedName>
        <fullName evidence="5">AAA+ ATPase domain-containing protein</fullName>
    </recommendedName>
</protein>
<accession>A0A1E7F5D0</accession>
<dbReference type="PANTHER" id="PTHR46765">
    <property type="entry name" value="P-LOOP CONTAINING NUCLEOSIDE TRIPHOSPHATE HYDROLASES SUPERFAMILY PROTEIN"/>
    <property type="match status" value="1"/>
</dbReference>
<comment type="subcellular location">
    <subcellularLocation>
        <location evidence="1">Nucleus</location>
    </subcellularLocation>
</comment>
<dbReference type="InterPro" id="IPR027417">
    <property type="entry name" value="P-loop_NTPase"/>
</dbReference>
<feature type="compositionally biased region" description="Low complexity" evidence="4">
    <location>
        <begin position="88"/>
        <end position="113"/>
    </location>
</feature>
<feature type="compositionally biased region" description="Pro residues" evidence="4">
    <location>
        <begin position="34"/>
        <end position="44"/>
    </location>
</feature>
<feature type="compositionally biased region" description="Acidic residues" evidence="4">
    <location>
        <begin position="63"/>
        <end position="74"/>
    </location>
</feature>
<reference evidence="6 7" key="1">
    <citation type="submission" date="2016-09" db="EMBL/GenBank/DDBJ databases">
        <title>Extensive genetic diversity and differential bi-allelic expression allows diatom success in the polar Southern Ocean.</title>
        <authorList>
            <consortium name="DOE Joint Genome Institute"/>
            <person name="Mock T."/>
            <person name="Otillar R.P."/>
            <person name="Strauss J."/>
            <person name="Dupont C."/>
            <person name="Frickenhaus S."/>
            <person name="Maumus F."/>
            <person name="Mcmullan M."/>
            <person name="Sanges R."/>
            <person name="Schmutz J."/>
            <person name="Toseland A."/>
            <person name="Valas R."/>
            <person name="Veluchamy A."/>
            <person name="Ward B.J."/>
            <person name="Allen A."/>
            <person name="Barry K."/>
            <person name="Falciatore A."/>
            <person name="Ferrante M."/>
            <person name="Fortunato A.E."/>
            <person name="Gloeckner G."/>
            <person name="Gruber A."/>
            <person name="Hipkin R."/>
            <person name="Janech M."/>
            <person name="Kroth P."/>
            <person name="Leese F."/>
            <person name="Lindquist E."/>
            <person name="Lyon B.R."/>
            <person name="Martin J."/>
            <person name="Mayer C."/>
            <person name="Parker M."/>
            <person name="Quesneville H."/>
            <person name="Raymond J."/>
            <person name="Uhlig C."/>
            <person name="Valentin K.U."/>
            <person name="Worden A.Z."/>
            <person name="Armbrust E.V."/>
            <person name="Bowler C."/>
            <person name="Green B."/>
            <person name="Moulton V."/>
            <person name="Van Oosterhout C."/>
            <person name="Grigoriev I."/>
        </authorList>
    </citation>
    <scope>NUCLEOTIDE SEQUENCE [LARGE SCALE GENOMIC DNA]</scope>
    <source>
        <strain evidence="6 7">CCMP1102</strain>
    </source>
</reference>
<dbReference type="InterPro" id="IPR003959">
    <property type="entry name" value="ATPase_AAA_core"/>
</dbReference>
<feature type="region of interest" description="Disordered" evidence="4">
    <location>
        <begin position="987"/>
        <end position="1022"/>
    </location>
</feature>
<feature type="region of interest" description="Disordered" evidence="4">
    <location>
        <begin position="245"/>
        <end position="274"/>
    </location>
</feature>
<dbReference type="CDD" id="cd00009">
    <property type="entry name" value="AAA"/>
    <property type="match status" value="1"/>
</dbReference>
<dbReference type="InParanoid" id="A0A1E7F5D0"/>
<organism evidence="6 7">
    <name type="scientific">Fragilariopsis cylindrus CCMP1102</name>
    <dbReference type="NCBI Taxonomy" id="635003"/>
    <lineage>
        <taxon>Eukaryota</taxon>
        <taxon>Sar</taxon>
        <taxon>Stramenopiles</taxon>
        <taxon>Ochrophyta</taxon>
        <taxon>Bacillariophyta</taxon>
        <taxon>Bacillariophyceae</taxon>
        <taxon>Bacillariophycidae</taxon>
        <taxon>Bacillariales</taxon>
        <taxon>Bacillariaceae</taxon>
        <taxon>Fragilariopsis</taxon>
    </lineage>
</organism>